<feature type="binding site" evidence="7">
    <location>
        <position position="51"/>
    </location>
    <ligand>
        <name>glyoxylate</name>
        <dbReference type="ChEBI" id="CHEBI:36655"/>
    </ligand>
</feature>
<feature type="binding site" evidence="7">
    <location>
        <position position="186"/>
    </location>
    <ligand>
        <name>FMN</name>
        <dbReference type="ChEBI" id="CHEBI:58210"/>
    </ligand>
</feature>
<dbReference type="PANTHER" id="PTHR10578">
    <property type="entry name" value="S -2-HYDROXY-ACID OXIDASE-RELATED"/>
    <property type="match status" value="1"/>
</dbReference>
<protein>
    <submittedName>
        <fullName evidence="8">FMN binding</fullName>
    </submittedName>
</protein>
<evidence type="ECO:0000256" key="1">
    <source>
        <dbReference type="ARBA" id="ARBA00001917"/>
    </source>
</evidence>
<feature type="binding site" evidence="7">
    <location>
        <position position="156"/>
    </location>
    <ligand>
        <name>FMN</name>
        <dbReference type="ChEBI" id="CHEBI:58210"/>
    </ligand>
</feature>
<keyword evidence="2 7" id="KW-0285">Flavoprotein</keyword>
<feature type="binding site" evidence="7">
    <location>
        <begin position="353"/>
        <end position="354"/>
    </location>
    <ligand>
        <name>FMN</name>
        <dbReference type="ChEBI" id="CHEBI:58210"/>
    </ligand>
</feature>
<evidence type="ECO:0000256" key="6">
    <source>
        <dbReference type="PIRSR" id="PIRSR000138-1"/>
    </source>
</evidence>
<keyword evidence="3 7" id="KW-0288">FMN</keyword>
<comment type="similarity">
    <text evidence="5">Belongs to the FMN-dependent alpha-hydroxy acid dehydrogenase family.</text>
</comment>
<feature type="binding site" evidence="7">
    <location>
        <position position="299"/>
    </location>
    <ligand>
        <name>glyoxylate</name>
        <dbReference type="ChEBI" id="CHEBI:36655"/>
    </ligand>
</feature>
<feature type="binding site" evidence="7">
    <location>
        <begin position="105"/>
        <end position="107"/>
    </location>
    <ligand>
        <name>FMN</name>
        <dbReference type="ChEBI" id="CHEBI:58210"/>
    </ligand>
</feature>
<dbReference type="FunFam" id="3.20.20.70:FF:000132">
    <property type="entry name" value="FMN dependent dehydrogenase"/>
    <property type="match status" value="1"/>
</dbReference>
<proteinExistence type="inferred from homology"/>
<name>A0A163F0F4_DIDRA</name>
<evidence type="ECO:0000256" key="2">
    <source>
        <dbReference type="ARBA" id="ARBA00022630"/>
    </source>
</evidence>
<dbReference type="OrthoDB" id="25826at2759"/>
<dbReference type="InterPro" id="IPR037350">
    <property type="entry name" value="LMO_FMN"/>
</dbReference>
<dbReference type="PROSITE" id="PS00557">
    <property type="entry name" value="FMN_HYDROXY_ACID_DH_1"/>
    <property type="match status" value="1"/>
</dbReference>
<feature type="active site" description="Proton acceptor" evidence="6">
    <location>
        <position position="299"/>
    </location>
</feature>
<dbReference type="Proteomes" id="UP000076837">
    <property type="component" value="Unassembled WGS sequence"/>
</dbReference>
<dbReference type="GO" id="GO:0016491">
    <property type="term" value="F:oxidoreductase activity"/>
    <property type="evidence" value="ECO:0007669"/>
    <property type="project" value="UniProtKB-KW"/>
</dbReference>
<evidence type="ECO:0000313" key="9">
    <source>
        <dbReference type="Proteomes" id="UP000076837"/>
    </source>
</evidence>
<dbReference type="PROSITE" id="PS51349">
    <property type="entry name" value="FMN_HYDROXY_ACID_DH_2"/>
    <property type="match status" value="1"/>
</dbReference>
<feature type="binding site" evidence="7">
    <location>
        <begin position="330"/>
        <end position="334"/>
    </location>
    <ligand>
        <name>FMN</name>
        <dbReference type="ChEBI" id="CHEBI:58210"/>
    </ligand>
</feature>
<dbReference type="InterPro" id="IPR037396">
    <property type="entry name" value="FMN_HAD"/>
</dbReference>
<reference evidence="8 9" key="1">
    <citation type="journal article" date="2016" name="Sci. Rep.">
        <title>Draft genome sequencing and secretome analysis of fungal phytopathogen Ascochyta rabiei provides insight into the necrotrophic effector repertoire.</title>
        <authorList>
            <person name="Verma S."/>
            <person name="Gazara R.K."/>
            <person name="Nizam S."/>
            <person name="Parween S."/>
            <person name="Chattopadhyay D."/>
            <person name="Verma P.K."/>
        </authorList>
    </citation>
    <scope>NUCLEOTIDE SEQUENCE [LARGE SCALE GENOMIC DNA]</scope>
    <source>
        <strain evidence="8 9">ArDII</strain>
    </source>
</reference>
<feature type="binding site" evidence="7">
    <location>
        <position position="158"/>
    </location>
    <ligand>
        <name>FMN</name>
        <dbReference type="ChEBI" id="CHEBI:58210"/>
    </ligand>
</feature>
<dbReference type="STRING" id="5454.A0A163F0F4"/>
<gene>
    <name evidence="8" type="ORF">ST47_g4822</name>
</gene>
<evidence type="ECO:0000256" key="3">
    <source>
        <dbReference type="ARBA" id="ARBA00022643"/>
    </source>
</evidence>
<feature type="binding site" evidence="7">
    <location>
        <position position="302"/>
    </location>
    <ligand>
        <name>glyoxylate</name>
        <dbReference type="ChEBI" id="CHEBI:36655"/>
    </ligand>
</feature>
<dbReference type="PANTHER" id="PTHR10578:SF143">
    <property type="entry name" value="FMN-DEPENDENT ALPHA-HYDROXY ACID DEHYDROGENASE PB1A11.03"/>
    <property type="match status" value="1"/>
</dbReference>
<feature type="binding site" evidence="7">
    <location>
        <position position="275"/>
    </location>
    <ligand>
        <name>FMN</name>
        <dbReference type="ChEBI" id="CHEBI:58210"/>
    </ligand>
</feature>
<dbReference type="InterPro" id="IPR008259">
    <property type="entry name" value="FMN_hydac_DH_AS"/>
</dbReference>
<dbReference type="EMBL" id="JYNV01000178">
    <property type="protein sequence ID" value="KZM24058.1"/>
    <property type="molecule type" value="Genomic_DNA"/>
</dbReference>
<accession>A0A163F0F4</accession>
<dbReference type="AlphaFoldDB" id="A0A163F0F4"/>
<evidence type="ECO:0000256" key="5">
    <source>
        <dbReference type="ARBA" id="ARBA00024042"/>
    </source>
</evidence>
<evidence type="ECO:0000256" key="4">
    <source>
        <dbReference type="ARBA" id="ARBA00023002"/>
    </source>
</evidence>
<feature type="binding site" evidence="7">
    <location>
        <position position="134"/>
    </location>
    <ligand>
        <name>FMN</name>
        <dbReference type="ChEBI" id="CHEBI:58210"/>
    </ligand>
</feature>
<dbReference type="InterPro" id="IPR013785">
    <property type="entry name" value="Aldolase_TIM"/>
</dbReference>
<organism evidence="8 9">
    <name type="scientific">Didymella rabiei</name>
    <name type="common">Chickpea ascochyta blight fungus</name>
    <name type="synonym">Mycosphaerella rabiei</name>
    <dbReference type="NCBI Taxonomy" id="5454"/>
    <lineage>
        <taxon>Eukaryota</taxon>
        <taxon>Fungi</taxon>
        <taxon>Dikarya</taxon>
        <taxon>Ascomycota</taxon>
        <taxon>Pezizomycotina</taxon>
        <taxon>Dothideomycetes</taxon>
        <taxon>Pleosporomycetidae</taxon>
        <taxon>Pleosporales</taxon>
        <taxon>Pleosporineae</taxon>
        <taxon>Didymellaceae</taxon>
        <taxon>Ascochyta</taxon>
    </lineage>
</organism>
<dbReference type="SUPFAM" id="SSF51395">
    <property type="entry name" value="FMN-linked oxidoreductases"/>
    <property type="match status" value="1"/>
</dbReference>
<feature type="binding site" evidence="7">
    <location>
        <position position="297"/>
    </location>
    <ligand>
        <name>FMN</name>
        <dbReference type="ChEBI" id="CHEBI:58210"/>
    </ligand>
</feature>
<dbReference type="InterPro" id="IPR012133">
    <property type="entry name" value="Alpha-hydoxy_acid_DH_FMN"/>
</dbReference>
<comment type="cofactor">
    <cofactor evidence="1">
        <name>FMN</name>
        <dbReference type="ChEBI" id="CHEBI:58210"/>
    </cofactor>
</comment>
<sequence>MSTHRAKLDPVEYEKEVYQKGLQYERPPFTFKSLDWESLARERMSAESAGYVIGNAGTGETSRKNREAFQNWSIIPKRLVKTNSFPDLSTTVLGHKLERPFAMAPVGVNKIFHPLGEIAAAKAAAKENVPYIMSTASSTSIEDVAKANGDGTRFFQLYWPASEHDDLTISILNRAKKAGFSALVVTLDTYMLGWRPSDMDNGYNPFLRADQIGVAIGFSDPVFREHFKKTHGCEIEEDEQTAAAEWSQVVFPQFSHGWEDLKFLQKHWDGPIVLKGIQTVADAQKCVELGIQGIVVSNHGGRQVDGGVASLKVLPRIVEAVGDKLEILFDSGIRCGADIAKALALGAKLCLVGRPYVFGLAMGGEQGVSHVLKSLSGDLELTLHLAGIISVSPKDLNKDVLEKEN</sequence>
<evidence type="ECO:0000313" key="8">
    <source>
        <dbReference type="EMBL" id="KZM24058.1"/>
    </source>
</evidence>
<dbReference type="InterPro" id="IPR000262">
    <property type="entry name" value="FMN-dep_DH"/>
</dbReference>
<evidence type="ECO:0000256" key="7">
    <source>
        <dbReference type="PIRSR" id="PIRSR000138-2"/>
    </source>
</evidence>
<dbReference type="GO" id="GO:0010181">
    <property type="term" value="F:FMN binding"/>
    <property type="evidence" value="ECO:0007669"/>
    <property type="project" value="InterPro"/>
</dbReference>
<dbReference type="PIRSF" id="PIRSF000138">
    <property type="entry name" value="Al-hdrx_acd_dh"/>
    <property type="match status" value="1"/>
</dbReference>
<feature type="binding site" evidence="7">
    <location>
        <position position="195"/>
    </location>
    <ligand>
        <name>glyoxylate</name>
        <dbReference type="ChEBI" id="CHEBI:36655"/>
    </ligand>
</feature>
<dbReference type="CDD" id="cd03332">
    <property type="entry name" value="LMO_FMN"/>
    <property type="match status" value="1"/>
</dbReference>
<dbReference type="Pfam" id="PF01070">
    <property type="entry name" value="FMN_dh"/>
    <property type="match status" value="1"/>
</dbReference>
<comment type="caution">
    <text evidence="8">The sequence shown here is derived from an EMBL/GenBank/DDBJ whole genome shotgun (WGS) entry which is preliminary data.</text>
</comment>
<keyword evidence="9" id="KW-1185">Reference proteome</keyword>
<dbReference type="Gene3D" id="3.20.20.70">
    <property type="entry name" value="Aldolase class I"/>
    <property type="match status" value="1"/>
</dbReference>
<keyword evidence="4" id="KW-0560">Oxidoreductase</keyword>